<sequence length="213" mass="24034">MVGQQRNILAAMGVDVWIPRHHVAQKNTAASIWRDQMPEQQLAVPKHVDVAVNIPETKSLPLLEPVQEQPVHVEITAQNTVPQQPKVLLELEALVECDAFQLEAYCFQDKVLVIDATGLTEAESQLWSNIQAAMPGEYAELSWPFPRLDFRDSRGVQAYVQGFLDAIAIDKKVLCLGKLKFLTHTDCMYLASLSEMLEKPILKKRLWTLMQSS</sequence>
<organism evidence="1 2">
    <name type="scientific">Acinetobacter soli</name>
    <dbReference type="NCBI Taxonomy" id="487316"/>
    <lineage>
        <taxon>Bacteria</taxon>
        <taxon>Pseudomonadati</taxon>
        <taxon>Pseudomonadota</taxon>
        <taxon>Gammaproteobacteria</taxon>
        <taxon>Moraxellales</taxon>
        <taxon>Moraxellaceae</taxon>
        <taxon>Acinetobacter</taxon>
    </lineage>
</organism>
<reference evidence="1 2" key="1">
    <citation type="submission" date="2016-08" db="EMBL/GenBank/DDBJ databases">
        <title>Complete genome sequence of Acinetobacter baylyi strain GFJ2.</title>
        <authorList>
            <person name="Tabata M."/>
            <person name="Kuboki S."/>
            <person name="Gibu N."/>
            <person name="Kinouchi Y."/>
            <person name="Vangnai A."/>
            <person name="Kasai D."/>
            <person name="Fukuda M."/>
        </authorList>
    </citation>
    <scope>NUCLEOTIDE SEQUENCE [LARGE SCALE GENOMIC DNA]</scope>
    <source>
        <strain evidence="1 2">GFJ2</strain>
    </source>
</reference>
<dbReference type="KEGG" id="asol:BEN76_07315"/>
<name>A0A1P8EHZ3_9GAMM</name>
<evidence type="ECO:0000313" key="2">
    <source>
        <dbReference type="Proteomes" id="UP000185674"/>
    </source>
</evidence>
<dbReference type="Proteomes" id="UP000185674">
    <property type="component" value="Chromosome"/>
</dbReference>
<dbReference type="eggNOG" id="ENOG502ZQ65">
    <property type="taxonomic scope" value="Bacteria"/>
</dbReference>
<dbReference type="RefSeq" id="WP_076032716.1">
    <property type="nucleotide sequence ID" value="NZ_CP016896.1"/>
</dbReference>
<evidence type="ECO:0000313" key="1">
    <source>
        <dbReference type="EMBL" id="APV35834.1"/>
    </source>
</evidence>
<dbReference type="STRING" id="487316.BEN76_07315"/>
<dbReference type="EMBL" id="CP016896">
    <property type="protein sequence ID" value="APV35834.1"/>
    <property type="molecule type" value="Genomic_DNA"/>
</dbReference>
<proteinExistence type="predicted"/>
<accession>A0A1P8EHZ3</accession>
<protein>
    <submittedName>
        <fullName evidence="1">Uncharacterized protein</fullName>
    </submittedName>
</protein>
<dbReference type="AlphaFoldDB" id="A0A1P8EHZ3"/>
<gene>
    <name evidence="1" type="ORF">BEN76_07315</name>
</gene>